<comment type="caution">
    <text evidence="7">The sequence shown here is derived from an EMBL/GenBank/DDBJ whole genome shotgun (WGS) entry which is preliminary data.</text>
</comment>
<dbReference type="Gene3D" id="3.30.40.10">
    <property type="entry name" value="Zinc/RING finger domain, C3HC4 (zinc finger)"/>
    <property type="match status" value="1"/>
</dbReference>
<evidence type="ECO:0000256" key="2">
    <source>
        <dbReference type="ARBA" id="ARBA00022771"/>
    </source>
</evidence>
<gene>
    <name evidence="7" type="ORF">LUZ62_086450</name>
</gene>
<dbReference type="InterPro" id="IPR013083">
    <property type="entry name" value="Znf_RING/FYVE/PHD"/>
</dbReference>
<keyword evidence="5" id="KW-0175">Coiled coil</keyword>
<feature type="coiled-coil region" evidence="5">
    <location>
        <begin position="251"/>
        <end position="285"/>
    </location>
</feature>
<keyword evidence="2 4" id="KW-0863">Zinc-finger</keyword>
<evidence type="ECO:0000256" key="3">
    <source>
        <dbReference type="ARBA" id="ARBA00022833"/>
    </source>
</evidence>
<evidence type="ECO:0000256" key="5">
    <source>
        <dbReference type="SAM" id="Coils"/>
    </source>
</evidence>
<sequence>MAVQADFFTRGVVAPTNQIEELPACTALLGYNNNTNCLNMLNNNIKKLSSEETPQRSELTYNASASLVKKRAREHPLMVFPYPSTFSADMQLAGVLPPQKTPVNQVQIMASAGLRPVKQQRLMDTGFPSISGASSFLHPLPACGNAGLGVSQMNNGFSTLRGVVPEQDNVNQARLVGSGSPSTSGRQAITGFGSTGFEQELASIFHQLNADTDRIFQLEVQKIRLAIEEERKAFYGTIMSELAKGPAMQWLVQKEAELEVSTRRNAELEHRLNQLSAENQTWINIARNNESIVTKLRTKMEIALKNGFDKNALEEGLGDTDEVQSTCRDNVSVGPFACRVCHKKDVTRLVFPCRHLCICDGCDAAVSACPVCDEPKLSSIPVLFT</sequence>
<keyword evidence="1" id="KW-0479">Metal-binding</keyword>
<proteinExistence type="predicted"/>
<dbReference type="EMBL" id="JAMFTS010000005">
    <property type="protein sequence ID" value="KAJ4752045.1"/>
    <property type="molecule type" value="Genomic_DNA"/>
</dbReference>
<keyword evidence="3" id="KW-0862">Zinc</keyword>
<keyword evidence="8" id="KW-1185">Reference proteome</keyword>
<evidence type="ECO:0000259" key="6">
    <source>
        <dbReference type="PROSITE" id="PS50089"/>
    </source>
</evidence>
<dbReference type="PROSITE" id="PS50089">
    <property type="entry name" value="ZF_RING_2"/>
    <property type="match status" value="1"/>
</dbReference>
<dbReference type="AlphaFoldDB" id="A0AAV8C8R4"/>
<evidence type="ECO:0000256" key="4">
    <source>
        <dbReference type="PROSITE-ProRule" id="PRU00175"/>
    </source>
</evidence>
<accession>A0AAV8C8R4</accession>
<dbReference type="GO" id="GO:0004842">
    <property type="term" value="F:ubiquitin-protein transferase activity"/>
    <property type="evidence" value="ECO:0007669"/>
    <property type="project" value="TreeGrafter"/>
</dbReference>
<dbReference type="Proteomes" id="UP001140206">
    <property type="component" value="Chromosome 5"/>
</dbReference>
<dbReference type="PANTHER" id="PTHR42647:SF72">
    <property type="entry name" value="EF-HAND CALCIUM-BINDING DOMAIN-CONTAINING PROTEIN 4A"/>
    <property type="match status" value="1"/>
</dbReference>
<name>A0AAV8C8R4_9POAL</name>
<dbReference type="Pfam" id="PF13920">
    <property type="entry name" value="zf-C3HC4_3"/>
    <property type="match status" value="1"/>
</dbReference>
<reference evidence="7" key="1">
    <citation type="submission" date="2022-08" db="EMBL/GenBank/DDBJ databases">
        <authorList>
            <person name="Marques A."/>
        </authorList>
    </citation>
    <scope>NUCLEOTIDE SEQUENCE</scope>
    <source>
        <strain evidence="7">RhyPub2mFocal</strain>
        <tissue evidence="7">Leaves</tissue>
    </source>
</reference>
<dbReference type="PANTHER" id="PTHR42647">
    <property type="entry name" value="SBP (S-RIBONUCLEASE BINDING PROTEIN) FAMILY PROTEIN"/>
    <property type="match status" value="1"/>
</dbReference>
<feature type="domain" description="RING-type" evidence="6">
    <location>
        <begin position="338"/>
        <end position="373"/>
    </location>
</feature>
<dbReference type="GO" id="GO:0008270">
    <property type="term" value="F:zinc ion binding"/>
    <property type="evidence" value="ECO:0007669"/>
    <property type="project" value="UniProtKB-KW"/>
</dbReference>
<evidence type="ECO:0000313" key="8">
    <source>
        <dbReference type="Proteomes" id="UP001140206"/>
    </source>
</evidence>
<organism evidence="7 8">
    <name type="scientific">Rhynchospora pubera</name>
    <dbReference type="NCBI Taxonomy" id="906938"/>
    <lineage>
        <taxon>Eukaryota</taxon>
        <taxon>Viridiplantae</taxon>
        <taxon>Streptophyta</taxon>
        <taxon>Embryophyta</taxon>
        <taxon>Tracheophyta</taxon>
        <taxon>Spermatophyta</taxon>
        <taxon>Magnoliopsida</taxon>
        <taxon>Liliopsida</taxon>
        <taxon>Poales</taxon>
        <taxon>Cyperaceae</taxon>
        <taxon>Cyperoideae</taxon>
        <taxon>Rhynchosporeae</taxon>
        <taxon>Rhynchospora</taxon>
    </lineage>
</organism>
<evidence type="ECO:0000256" key="1">
    <source>
        <dbReference type="ARBA" id="ARBA00022723"/>
    </source>
</evidence>
<dbReference type="InterPro" id="IPR001841">
    <property type="entry name" value="Znf_RING"/>
</dbReference>
<evidence type="ECO:0000313" key="7">
    <source>
        <dbReference type="EMBL" id="KAJ4752045.1"/>
    </source>
</evidence>
<protein>
    <submittedName>
        <fullName evidence="7">SBP (S-ribonuclease binding protein) family protein</fullName>
    </submittedName>
</protein>